<dbReference type="KEGG" id="emt:CPZ25_014680"/>
<accession>A0A4P9CA94</accession>
<dbReference type="GO" id="GO:0005524">
    <property type="term" value="F:ATP binding"/>
    <property type="evidence" value="ECO:0007669"/>
    <property type="project" value="UniProtKB-KW"/>
</dbReference>
<dbReference type="Gene3D" id="3.30.565.10">
    <property type="entry name" value="Histidine kinase-like ATPase, C-terminal domain"/>
    <property type="match status" value="1"/>
</dbReference>
<dbReference type="InterPro" id="IPR003594">
    <property type="entry name" value="HATPase_dom"/>
</dbReference>
<evidence type="ECO:0000259" key="2">
    <source>
        <dbReference type="Pfam" id="PF13581"/>
    </source>
</evidence>
<proteinExistence type="predicted"/>
<gene>
    <name evidence="3" type="ORF">CPZ25_014680</name>
</gene>
<keyword evidence="1" id="KW-0418">Kinase</keyword>
<dbReference type="AlphaFoldDB" id="A0A4P9CA94"/>
<evidence type="ECO:0000313" key="4">
    <source>
        <dbReference type="Proteomes" id="UP000218387"/>
    </source>
</evidence>
<dbReference type="GO" id="GO:0004674">
    <property type="term" value="F:protein serine/threonine kinase activity"/>
    <property type="evidence" value="ECO:0007669"/>
    <property type="project" value="UniProtKB-KW"/>
</dbReference>
<sequence>MKEVVLPAKTDRLYQALDFVTETAREYGGVKEPEKLELIAEEVFVNIASYAYKESQGSVRIECSAEAGLFVVRFKDCGEPYNPLLRPAPDITSPAEERPVGGLGIYLVKENADQIDYAYIDGENILTVGMNLRGGTK</sequence>
<keyword evidence="1" id="KW-0723">Serine/threonine-protein kinase</keyword>
<evidence type="ECO:0000256" key="1">
    <source>
        <dbReference type="ARBA" id="ARBA00022527"/>
    </source>
</evidence>
<dbReference type="CDD" id="cd16936">
    <property type="entry name" value="HATPase_RsbW-like"/>
    <property type="match status" value="1"/>
</dbReference>
<dbReference type="PANTHER" id="PTHR35526">
    <property type="entry name" value="ANTI-SIGMA-F FACTOR RSBW-RELATED"/>
    <property type="match status" value="1"/>
</dbReference>
<feature type="domain" description="Histidine kinase/HSP90-like ATPase" evidence="2">
    <location>
        <begin position="6"/>
        <end position="128"/>
    </location>
</feature>
<keyword evidence="4" id="KW-1185">Reference proteome</keyword>
<dbReference type="SUPFAM" id="SSF55874">
    <property type="entry name" value="ATPase domain of HSP90 chaperone/DNA topoisomerase II/histidine kinase"/>
    <property type="match status" value="1"/>
</dbReference>
<dbReference type="EMBL" id="CP029487">
    <property type="protein sequence ID" value="QCT72520.1"/>
    <property type="molecule type" value="Genomic_DNA"/>
</dbReference>
<evidence type="ECO:0000313" key="3">
    <source>
        <dbReference type="EMBL" id="QCT72520.1"/>
    </source>
</evidence>
<keyword evidence="3" id="KW-0067">ATP-binding</keyword>
<keyword evidence="1" id="KW-0808">Transferase</keyword>
<dbReference type="Proteomes" id="UP000218387">
    <property type="component" value="Chromosome"/>
</dbReference>
<dbReference type="RefSeq" id="WP_096919097.1">
    <property type="nucleotide sequence ID" value="NZ_CP029487.1"/>
</dbReference>
<reference evidence="3 4" key="1">
    <citation type="submission" date="2018-05" db="EMBL/GenBank/DDBJ databases">
        <title>Genome comparison of Eubacterium sp.</title>
        <authorList>
            <person name="Feng Y."/>
            <person name="Sanchez-Andrea I."/>
            <person name="Stams A.J.M."/>
            <person name="De Vos W.M."/>
        </authorList>
    </citation>
    <scope>NUCLEOTIDE SEQUENCE [LARGE SCALE GENOMIC DNA]</scope>
    <source>
        <strain evidence="3 4">YI</strain>
    </source>
</reference>
<dbReference type="InterPro" id="IPR050267">
    <property type="entry name" value="Anti-sigma-factor_SerPK"/>
</dbReference>
<dbReference type="InterPro" id="IPR036890">
    <property type="entry name" value="HATPase_C_sf"/>
</dbReference>
<name>A0A4P9CA94_EUBML</name>
<organism evidence="3 4">
    <name type="scientific">Eubacterium maltosivorans</name>
    <dbReference type="NCBI Taxonomy" id="2041044"/>
    <lineage>
        <taxon>Bacteria</taxon>
        <taxon>Bacillati</taxon>
        <taxon>Bacillota</taxon>
        <taxon>Clostridia</taxon>
        <taxon>Eubacteriales</taxon>
        <taxon>Eubacteriaceae</taxon>
        <taxon>Eubacterium</taxon>
    </lineage>
</organism>
<dbReference type="PANTHER" id="PTHR35526:SF6">
    <property type="entry name" value="SLR1861 PROTEIN"/>
    <property type="match status" value="1"/>
</dbReference>
<keyword evidence="3" id="KW-0547">Nucleotide-binding</keyword>
<protein>
    <submittedName>
        <fullName evidence="3">ATP-binding protein</fullName>
    </submittedName>
</protein>
<dbReference type="Pfam" id="PF13581">
    <property type="entry name" value="HATPase_c_2"/>
    <property type="match status" value="1"/>
</dbReference>